<evidence type="ECO:0000256" key="5">
    <source>
        <dbReference type="ARBA" id="ARBA00023136"/>
    </source>
</evidence>
<dbReference type="Gene3D" id="4.10.95.10">
    <property type="entry name" value="Cytochrome c oxidase, subunit VIa"/>
    <property type="match status" value="1"/>
</dbReference>
<dbReference type="GeneID" id="108020726"/>
<protein>
    <submittedName>
        <fullName evidence="9">Uncharacterized protein COX6AL2 isoform X1</fullName>
    </submittedName>
</protein>
<keyword evidence="7" id="KW-0812">Transmembrane</keyword>
<dbReference type="InterPro" id="IPR001349">
    <property type="entry name" value="Cyt_c_oxidase_su6a"/>
</dbReference>
<dbReference type="Proteomes" id="UP001652628">
    <property type="component" value="Chromosome 3"/>
</dbReference>
<name>A0AB39ZW73_DROSZ</name>
<dbReference type="PANTHER" id="PTHR11504:SF0">
    <property type="entry name" value="CYTOCHROME C OXIDASE SUBUNIT"/>
    <property type="match status" value="1"/>
</dbReference>
<keyword evidence="8" id="KW-1185">Reference proteome</keyword>
<dbReference type="SUPFAM" id="SSF81411">
    <property type="entry name" value="Mitochondrial cytochrome c oxidase subunit VIa"/>
    <property type="match status" value="1"/>
</dbReference>
<evidence type="ECO:0000313" key="8">
    <source>
        <dbReference type="Proteomes" id="UP001652628"/>
    </source>
</evidence>
<feature type="compositionally biased region" description="Basic and acidic residues" evidence="6">
    <location>
        <begin position="272"/>
        <end position="294"/>
    </location>
</feature>
<feature type="region of interest" description="Disordered" evidence="6">
    <location>
        <begin position="26"/>
        <end position="84"/>
    </location>
</feature>
<reference evidence="9" key="1">
    <citation type="submission" date="2025-08" db="UniProtKB">
        <authorList>
            <consortium name="RefSeq"/>
        </authorList>
    </citation>
    <scope>IDENTIFICATION</scope>
</reference>
<evidence type="ECO:0000256" key="7">
    <source>
        <dbReference type="SAM" id="Phobius"/>
    </source>
</evidence>
<keyword evidence="4" id="KW-0496">Mitochondrion</keyword>
<dbReference type="GO" id="GO:0005743">
    <property type="term" value="C:mitochondrial inner membrane"/>
    <property type="evidence" value="ECO:0007669"/>
    <property type="project" value="UniProtKB-SubCell"/>
</dbReference>
<organism evidence="8 9">
    <name type="scientific">Drosophila suzukii</name>
    <name type="common">Spotted-wing drosophila fruit fly</name>
    <dbReference type="NCBI Taxonomy" id="28584"/>
    <lineage>
        <taxon>Eukaryota</taxon>
        <taxon>Metazoa</taxon>
        <taxon>Ecdysozoa</taxon>
        <taxon>Arthropoda</taxon>
        <taxon>Hexapoda</taxon>
        <taxon>Insecta</taxon>
        <taxon>Pterygota</taxon>
        <taxon>Neoptera</taxon>
        <taxon>Endopterygota</taxon>
        <taxon>Diptera</taxon>
        <taxon>Brachycera</taxon>
        <taxon>Muscomorpha</taxon>
        <taxon>Ephydroidea</taxon>
        <taxon>Drosophilidae</taxon>
        <taxon>Drosophila</taxon>
        <taxon>Sophophora</taxon>
    </lineage>
</organism>
<feature type="region of interest" description="Disordered" evidence="6">
    <location>
        <begin position="270"/>
        <end position="294"/>
    </location>
</feature>
<keyword evidence="5 7" id="KW-0472">Membrane</keyword>
<evidence type="ECO:0000256" key="3">
    <source>
        <dbReference type="ARBA" id="ARBA00022946"/>
    </source>
</evidence>
<proteinExistence type="predicted"/>
<keyword evidence="3" id="KW-0809">Transit peptide</keyword>
<feature type="region of interest" description="Disordered" evidence="6">
    <location>
        <begin position="235"/>
        <end position="254"/>
    </location>
</feature>
<dbReference type="AlphaFoldDB" id="A0AB39ZW73"/>
<comment type="subcellular location">
    <subcellularLocation>
        <location evidence="1">Mitochondrion inner membrane</location>
    </subcellularLocation>
</comment>
<dbReference type="GO" id="GO:0006123">
    <property type="term" value="P:mitochondrial electron transport, cytochrome c to oxygen"/>
    <property type="evidence" value="ECO:0007669"/>
    <property type="project" value="TreeGrafter"/>
</dbReference>
<evidence type="ECO:0000256" key="2">
    <source>
        <dbReference type="ARBA" id="ARBA00022792"/>
    </source>
</evidence>
<keyword evidence="2" id="KW-0999">Mitochondrion inner membrane</keyword>
<evidence type="ECO:0000256" key="1">
    <source>
        <dbReference type="ARBA" id="ARBA00004273"/>
    </source>
</evidence>
<evidence type="ECO:0000313" key="9">
    <source>
        <dbReference type="RefSeq" id="XP_016944583.4"/>
    </source>
</evidence>
<evidence type="ECO:0000256" key="6">
    <source>
        <dbReference type="SAM" id="MobiDB-lite"/>
    </source>
</evidence>
<dbReference type="PANTHER" id="PTHR11504">
    <property type="entry name" value="CYTOCHROME C OXIDASE POLYPEPTIDE VIA"/>
    <property type="match status" value="1"/>
</dbReference>
<dbReference type="InterPro" id="IPR036418">
    <property type="entry name" value="Cyt_c_oxidase_su6a_sf"/>
</dbReference>
<accession>A0AB39ZW73</accession>
<gene>
    <name evidence="9" type="primary">COX6AL2</name>
</gene>
<dbReference type="GO" id="GO:0030234">
    <property type="term" value="F:enzyme regulator activity"/>
    <property type="evidence" value="ECO:0007669"/>
    <property type="project" value="TreeGrafter"/>
</dbReference>
<feature type="compositionally biased region" description="Basic and acidic residues" evidence="6">
    <location>
        <begin position="38"/>
        <end position="84"/>
    </location>
</feature>
<keyword evidence="7" id="KW-1133">Transmembrane helix</keyword>
<feature type="transmembrane region" description="Helical" evidence="7">
    <location>
        <begin position="169"/>
        <end position="187"/>
    </location>
</feature>
<feature type="compositionally biased region" description="Basic and acidic residues" evidence="6">
    <location>
        <begin position="241"/>
        <end position="254"/>
    </location>
</feature>
<evidence type="ECO:0000256" key="4">
    <source>
        <dbReference type="ARBA" id="ARBA00023128"/>
    </source>
</evidence>
<dbReference type="RefSeq" id="XP_016944583.4">
    <property type="nucleotide sequence ID" value="XM_017089094.4"/>
</dbReference>
<sequence length="294" mass="32858">MRHLQIVKYVQPRYAINTVLFPRFMSKSGNAKSGSGSGDKKADAKCKEGKDAKSSEKTTRPAEAVKKPTEAVKKDTAPKEVKETKITQPKDETVISGGSKCPPKINPAAEISKTKKKLRTCDEILLGKGNQKKKKLALTAIQGGDLGCPGRIDKKPPIVAKHAKRWQKISLFGVLPLIAILSLLVFSTRIEGDRLEFKNYTHMYKRSKPFWFRDGNRTAFHNSHLNALPPAGYEDEVDESAIGKDPESEPDKKARLKEFDKVVKNWRKHSSKRDAQLKKEAAAAEKEARRQEAQ</sequence>